<feature type="transmembrane region" description="Helical" evidence="1">
    <location>
        <begin position="260"/>
        <end position="277"/>
    </location>
</feature>
<keyword evidence="1" id="KW-0472">Membrane</keyword>
<accession>A0JCX0</accession>
<dbReference type="EMBL" id="AC191960">
    <property type="protein sequence ID" value="ABK57035.1"/>
    <property type="molecule type" value="Genomic_DNA"/>
</dbReference>
<sequence>MLYITIATLLIASNGISKNSIYYFFVQGIQSEEQGDRRAQPSGVQTSLTGGDSVIEALLVQKNKTYNTGPNDTSKDSSITMVETDIYESPDSRQLSSTQFPTVSATGSPGYREVIYVRSEEQDHRRQPDQNQIPGKRTGIVLGSETLQIGNTFIVEPGSRKVFGAVTDQRNRVFRFVGGQNQTQPNGGDIHYGSSTIQINNTFKTNKGAKYSPRSHLYQKVDVYPEMNVTRKEKKQQNIESQAQLSNSSNLQLSLSYKKFYYLFVLFNCIVQLLSVVK</sequence>
<name>A0JCX0_GLYIN</name>
<reference evidence="2" key="1">
    <citation type="submission" date="2007-01" db="EMBL/GenBank/DDBJ databases">
        <title>Direct Submission.</title>
        <authorList>
            <person name="Desjardins C.A."/>
            <person name="Gundersen-Rindal D.E."/>
            <person name="Hostetler J.B."/>
            <person name="Tallon L.J."/>
            <person name="Utterback T.R."/>
            <person name="Fuester R.W."/>
            <person name="Schatz M.C."/>
            <person name="Pedroni M.J."/>
            <person name="Fadrosh D.W."/>
            <person name="Haas B.J."/>
            <person name="Toms B.S."/>
            <person name="Chen D."/>
            <person name="Nene V."/>
        </authorList>
    </citation>
    <scope>NUCLEOTIDE SEQUENCE</scope>
</reference>
<dbReference type="AlphaFoldDB" id="A0JCX0"/>
<proteinExistence type="predicted"/>
<evidence type="ECO:0000256" key="1">
    <source>
        <dbReference type="SAM" id="Phobius"/>
    </source>
</evidence>
<gene>
    <name evidence="2" type="ORF">GIP_L1_00490</name>
</gene>
<organism evidence="2">
    <name type="scientific">Glyptapanteles indiensis</name>
    <name type="common">Parasitoid wasp</name>
    <dbReference type="NCBI Taxonomy" id="92994"/>
    <lineage>
        <taxon>Eukaryota</taxon>
        <taxon>Metazoa</taxon>
        <taxon>Ecdysozoa</taxon>
        <taxon>Arthropoda</taxon>
        <taxon>Hexapoda</taxon>
        <taxon>Insecta</taxon>
        <taxon>Pterygota</taxon>
        <taxon>Neoptera</taxon>
        <taxon>Endopterygota</taxon>
        <taxon>Hymenoptera</taxon>
        <taxon>Apocrita</taxon>
        <taxon>Ichneumonoidea</taxon>
        <taxon>Braconidae</taxon>
        <taxon>Microgastrinae</taxon>
        <taxon>Glyptapanteles</taxon>
    </lineage>
</organism>
<keyword evidence="1" id="KW-1133">Transmembrane helix</keyword>
<evidence type="ECO:0000313" key="2">
    <source>
        <dbReference type="EMBL" id="ABK57035.1"/>
    </source>
</evidence>
<keyword evidence="1" id="KW-0812">Transmembrane</keyword>
<protein>
    <submittedName>
        <fullName evidence="2">p325-like protein</fullName>
    </submittedName>
</protein>